<feature type="non-terminal residue" evidence="1">
    <location>
        <position position="41"/>
    </location>
</feature>
<accession>A0A383CU24</accession>
<sequence length="41" mass="4413">LFRQTICSPHPQVIGQGGGETFACRWVNGSRALGCDLPARL</sequence>
<protein>
    <submittedName>
        <fullName evidence="1">Uncharacterized protein</fullName>
    </submittedName>
</protein>
<gene>
    <name evidence="1" type="ORF">METZ01_LOCUS488393</name>
</gene>
<reference evidence="1" key="1">
    <citation type="submission" date="2018-05" db="EMBL/GenBank/DDBJ databases">
        <authorList>
            <person name="Lanie J.A."/>
            <person name="Ng W.-L."/>
            <person name="Kazmierczak K.M."/>
            <person name="Andrzejewski T.M."/>
            <person name="Davidsen T.M."/>
            <person name="Wayne K.J."/>
            <person name="Tettelin H."/>
            <person name="Glass J.I."/>
            <person name="Rusch D."/>
            <person name="Podicherti R."/>
            <person name="Tsui H.-C.T."/>
            <person name="Winkler M.E."/>
        </authorList>
    </citation>
    <scope>NUCLEOTIDE SEQUENCE</scope>
</reference>
<proteinExistence type="predicted"/>
<dbReference type="EMBL" id="UINC01211584">
    <property type="protein sequence ID" value="SVE35539.1"/>
    <property type="molecule type" value="Genomic_DNA"/>
</dbReference>
<dbReference type="AlphaFoldDB" id="A0A383CU24"/>
<feature type="non-terminal residue" evidence="1">
    <location>
        <position position="1"/>
    </location>
</feature>
<organism evidence="1">
    <name type="scientific">marine metagenome</name>
    <dbReference type="NCBI Taxonomy" id="408172"/>
    <lineage>
        <taxon>unclassified sequences</taxon>
        <taxon>metagenomes</taxon>
        <taxon>ecological metagenomes</taxon>
    </lineage>
</organism>
<evidence type="ECO:0000313" key="1">
    <source>
        <dbReference type="EMBL" id="SVE35539.1"/>
    </source>
</evidence>
<name>A0A383CU24_9ZZZZ</name>